<proteinExistence type="predicted"/>
<protein>
    <submittedName>
        <fullName evidence="2">Uncharacterized protein</fullName>
    </submittedName>
</protein>
<dbReference type="Proteomes" id="UP000193067">
    <property type="component" value="Unassembled WGS sequence"/>
</dbReference>
<keyword evidence="1" id="KW-0812">Transmembrane</keyword>
<evidence type="ECO:0000313" key="3">
    <source>
        <dbReference type="Proteomes" id="UP000193067"/>
    </source>
</evidence>
<keyword evidence="3" id="KW-1185">Reference proteome</keyword>
<keyword evidence="1" id="KW-1133">Transmembrane helix</keyword>
<dbReference type="EMBL" id="KZ084090">
    <property type="protein sequence ID" value="OSD06531.1"/>
    <property type="molecule type" value="Genomic_DNA"/>
</dbReference>
<evidence type="ECO:0000256" key="1">
    <source>
        <dbReference type="SAM" id="Phobius"/>
    </source>
</evidence>
<organism evidence="2 3">
    <name type="scientific">Trametes coccinea (strain BRFM310)</name>
    <name type="common">Pycnoporus coccineus</name>
    <dbReference type="NCBI Taxonomy" id="1353009"/>
    <lineage>
        <taxon>Eukaryota</taxon>
        <taxon>Fungi</taxon>
        <taxon>Dikarya</taxon>
        <taxon>Basidiomycota</taxon>
        <taxon>Agaricomycotina</taxon>
        <taxon>Agaricomycetes</taxon>
        <taxon>Polyporales</taxon>
        <taxon>Polyporaceae</taxon>
        <taxon>Trametes</taxon>
    </lineage>
</organism>
<reference evidence="2 3" key="1">
    <citation type="journal article" date="2015" name="Biotechnol. Biofuels">
        <title>Enhanced degradation of softwood versus hardwood by the white-rot fungus Pycnoporus coccineus.</title>
        <authorList>
            <person name="Couturier M."/>
            <person name="Navarro D."/>
            <person name="Chevret D."/>
            <person name="Henrissat B."/>
            <person name="Piumi F."/>
            <person name="Ruiz-Duenas F.J."/>
            <person name="Martinez A.T."/>
            <person name="Grigoriev I.V."/>
            <person name="Riley R."/>
            <person name="Lipzen A."/>
            <person name="Berrin J.G."/>
            <person name="Master E.R."/>
            <person name="Rosso M.N."/>
        </authorList>
    </citation>
    <scope>NUCLEOTIDE SEQUENCE [LARGE SCALE GENOMIC DNA]</scope>
    <source>
        <strain evidence="2 3">BRFM310</strain>
    </source>
</reference>
<evidence type="ECO:0000313" key="2">
    <source>
        <dbReference type="EMBL" id="OSD06531.1"/>
    </source>
</evidence>
<dbReference type="AlphaFoldDB" id="A0A1Y2J262"/>
<accession>A0A1Y2J262</accession>
<keyword evidence="1" id="KW-0472">Membrane</keyword>
<gene>
    <name evidence="2" type="ORF">PYCCODRAFT_944539</name>
</gene>
<feature type="transmembrane region" description="Helical" evidence="1">
    <location>
        <begin position="12"/>
        <end position="34"/>
    </location>
</feature>
<name>A0A1Y2J262_TRAC3</name>
<sequence>MLRSRPHHVLSRSAVLPVWLAILVASLIFVFRYLPPFCIQSAHTPIIIKGLLVPHCALRFLHHTLAFLCSLVTHTRIIISAPCYVRILLTPPHPPSSPLIPSSIVLVFLPSHLPPSASISHLFSVPHFLPDHMLPPFHL</sequence>